<protein>
    <recommendedName>
        <fullName evidence="2">UPF0235 protein K239x_40820</fullName>
    </recommendedName>
</protein>
<dbReference type="PANTHER" id="PTHR13420:SF7">
    <property type="entry name" value="UPF0235 PROTEIN C15ORF40"/>
    <property type="match status" value="1"/>
</dbReference>
<dbReference type="GO" id="GO:0005737">
    <property type="term" value="C:cytoplasm"/>
    <property type="evidence" value="ECO:0007669"/>
    <property type="project" value="TreeGrafter"/>
</dbReference>
<dbReference type="RefSeq" id="WP_145419805.1">
    <property type="nucleotide sequence ID" value="NZ_CP036526.1"/>
</dbReference>
<dbReference type="OrthoDB" id="290224at2"/>
<dbReference type="Gene3D" id="3.30.1200.10">
    <property type="entry name" value="YggU-like"/>
    <property type="match status" value="1"/>
</dbReference>
<dbReference type="NCBIfam" id="TIGR00251">
    <property type="entry name" value="DUF167 family protein"/>
    <property type="match status" value="1"/>
</dbReference>
<organism evidence="3 4">
    <name type="scientific">Stieleria marina</name>
    <dbReference type="NCBI Taxonomy" id="1930275"/>
    <lineage>
        <taxon>Bacteria</taxon>
        <taxon>Pseudomonadati</taxon>
        <taxon>Planctomycetota</taxon>
        <taxon>Planctomycetia</taxon>
        <taxon>Pirellulales</taxon>
        <taxon>Pirellulaceae</taxon>
        <taxon>Stieleria</taxon>
    </lineage>
</organism>
<evidence type="ECO:0000313" key="3">
    <source>
        <dbReference type="EMBL" id="QDT12074.1"/>
    </source>
</evidence>
<name>A0A517NY77_9BACT</name>
<evidence type="ECO:0000313" key="4">
    <source>
        <dbReference type="Proteomes" id="UP000319817"/>
    </source>
</evidence>
<dbReference type="HAMAP" id="MF_00634">
    <property type="entry name" value="UPF0235"/>
    <property type="match status" value="1"/>
</dbReference>
<dbReference type="Pfam" id="PF02594">
    <property type="entry name" value="DUF167"/>
    <property type="match status" value="1"/>
</dbReference>
<dbReference type="InterPro" id="IPR036591">
    <property type="entry name" value="YggU-like_sf"/>
</dbReference>
<dbReference type="SMART" id="SM01152">
    <property type="entry name" value="DUF167"/>
    <property type="match status" value="1"/>
</dbReference>
<comment type="similarity">
    <text evidence="1 2">Belongs to the UPF0235 family.</text>
</comment>
<accession>A0A517NY77</accession>
<reference evidence="3 4" key="1">
    <citation type="submission" date="2019-02" db="EMBL/GenBank/DDBJ databases">
        <title>Deep-cultivation of Planctomycetes and their phenomic and genomic characterization uncovers novel biology.</title>
        <authorList>
            <person name="Wiegand S."/>
            <person name="Jogler M."/>
            <person name="Boedeker C."/>
            <person name="Pinto D."/>
            <person name="Vollmers J."/>
            <person name="Rivas-Marin E."/>
            <person name="Kohn T."/>
            <person name="Peeters S.H."/>
            <person name="Heuer A."/>
            <person name="Rast P."/>
            <person name="Oberbeckmann S."/>
            <person name="Bunk B."/>
            <person name="Jeske O."/>
            <person name="Meyerdierks A."/>
            <person name="Storesund J.E."/>
            <person name="Kallscheuer N."/>
            <person name="Luecker S."/>
            <person name="Lage O.M."/>
            <person name="Pohl T."/>
            <person name="Merkel B.J."/>
            <person name="Hornburger P."/>
            <person name="Mueller R.-W."/>
            <person name="Bruemmer F."/>
            <person name="Labrenz M."/>
            <person name="Spormann A.M."/>
            <person name="Op den Camp H."/>
            <person name="Overmann J."/>
            <person name="Amann R."/>
            <person name="Jetten M.S.M."/>
            <person name="Mascher T."/>
            <person name="Medema M.H."/>
            <person name="Devos D.P."/>
            <person name="Kaster A.-K."/>
            <person name="Ovreas L."/>
            <person name="Rohde M."/>
            <person name="Galperin M.Y."/>
            <person name="Jogler C."/>
        </authorList>
    </citation>
    <scope>NUCLEOTIDE SEQUENCE [LARGE SCALE GENOMIC DNA]</scope>
    <source>
        <strain evidence="3 4">K23_9</strain>
    </source>
</reference>
<dbReference type="AlphaFoldDB" id="A0A517NY77"/>
<dbReference type="InterPro" id="IPR003746">
    <property type="entry name" value="DUF167"/>
</dbReference>
<keyword evidence="4" id="KW-1185">Reference proteome</keyword>
<dbReference type="PANTHER" id="PTHR13420">
    <property type="entry name" value="UPF0235 PROTEIN C15ORF40"/>
    <property type="match status" value="1"/>
</dbReference>
<dbReference type="EMBL" id="CP036526">
    <property type="protein sequence ID" value="QDT12074.1"/>
    <property type="molecule type" value="Genomic_DNA"/>
</dbReference>
<sequence>MITRFDDHLRLAVHATPGAKRNLVAGTHGDALRVYVTSPADQGKANKAIVKLLADALHIRRRQIELSNGLTSRRKVFLIGNPTDELVQRIAKLAEMP</sequence>
<evidence type="ECO:0000256" key="1">
    <source>
        <dbReference type="ARBA" id="ARBA00010364"/>
    </source>
</evidence>
<dbReference type="SUPFAM" id="SSF69786">
    <property type="entry name" value="YggU-like"/>
    <property type="match status" value="1"/>
</dbReference>
<evidence type="ECO:0000256" key="2">
    <source>
        <dbReference type="HAMAP-Rule" id="MF_00634"/>
    </source>
</evidence>
<gene>
    <name evidence="3" type="ORF">K239x_40820</name>
</gene>
<proteinExistence type="inferred from homology"/>
<dbReference type="Proteomes" id="UP000319817">
    <property type="component" value="Chromosome"/>
</dbReference>